<feature type="transmembrane region" description="Helical" evidence="1">
    <location>
        <begin position="28"/>
        <end position="47"/>
    </location>
</feature>
<dbReference type="InterPro" id="IPR047814">
    <property type="entry name" value="TfpX/TfpZ-like"/>
</dbReference>
<comment type="caution">
    <text evidence="2">The sequence shown here is derived from an EMBL/GenBank/DDBJ whole genome shotgun (WGS) entry which is preliminary data.</text>
</comment>
<reference evidence="2 3" key="1">
    <citation type="submission" date="2020-10" db="EMBL/GenBank/DDBJ databases">
        <title>Ramlibacter sp. HM2 16S ribosomal RNA gene Genome sequencing and assembly.</title>
        <authorList>
            <person name="Kang M."/>
        </authorList>
    </citation>
    <scope>NUCLEOTIDE SEQUENCE [LARGE SCALE GENOMIC DNA]</scope>
    <source>
        <strain evidence="2 3">HM2</strain>
    </source>
</reference>
<keyword evidence="1" id="KW-0472">Membrane</keyword>
<keyword evidence="1" id="KW-1133">Transmembrane helix</keyword>
<name>A0ABR9S1K9_9BURK</name>
<evidence type="ECO:0000313" key="2">
    <source>
        <dbReference type="EMBL" id="MBE7367405.1"/>
    </source>
</evidence>
<keyword evidence="3" id="KW-1185">Reference proteome</keyword>
<organism evidence="2 3">
    <name type="scientific">Ramlibacter pallidus</name>
    <dbReference type="NCBI Taxonomy" id="2780087"/>
    <lineage>
        <taxon>Bacteria</taxon>
        <taxon>Pseudomonadati</taxon>
        <taxon>Pseudomonadota</taxon>
        <taxon>Betaproteobacteria</taxon>
        <taxon>Burkholderiales</taxon>
        <taxon>Comamonadaceae</taxon>
        <taxon>Ramlibacter</taxon>
    </lineage>
</organism>
<feature type="transmembrane region" description="Helical" evidence="1">
    <location>
        <begin position="59"/>
        <end position="80"/>
    </location>
</feature>
<feature type="transmembrane region" description="Helical" evidence="1">
    <location>
        <begin position="92"/>
        <end position="109"/>
    </location>
</feature>
<evidence type="ECO:0000256" key="1">
    <source>
        <dbReference type="SAM" id="Phobius"/>
    </source>
</evidence>
<dbReference type="RefSeq" id="WP_193676014.1">
    <property type="nucleotide sequence ID" value="NZ_JADDIV010000002.1"/>
</dbReference>
<proteinExistence type="predicted"/>
<accession>A0ABR9S1K9</accession>
<dbReference type="EMBL" id="JADDIV010000002">
    <property type="protein sequence ID" value="MBE7367405.1"/>
    <property type="molecule type" value="Genomic_DNA"/>
</dbReference>
<dbReference type="NCBIfam" id="NF041437">
    <property type="entry name" value="TfpZ"/>
    <property type="match status" value="1"/>
</dbReference>
<keyword evidence="1" id="KW-0812">Transmembrane</keyword>
<sequence length="266" mass="29265">MQPPSIPVNDHTASFDWPGRLRAAGIHLSLSAVVAALAALLVFALWYPYPYGELSGGRALFLLVVSVDVVLGPLITLAIFNRRKPRTELRRDLAVVGLLQVAGLAYGLWTVNLARPVHMVFELDRFRVVHQVDIPLEILDRTPPGITAIPLGRPTLLSLRPFRSEQEKLDFTLAALGGVHLSARPDLWEPYEAGRERILAAARPVQDLARRFPARAAEIEAALRKANAEPAQAAYLPLIARKAEAWTVLLDARSAQVIGYLPLDSF</sequence>
<dbReference type="Proteomes" id="UP000806285">
    <property type="component" value="Unassembled WGS sequence"/>
</dbReference>
<gene>
    <name evidence="2" type="ORF">IM787_07505</name>
</gene>
<protein>
    <submittedName>
        <fullName evidence="2">Pilus assembly protein</fullName>
    </submittedName>
</protein>
<evidence type="ECO:0000313" key="3">
    <source>
        <dbReference type="Proteomes" id="UP000806285"/>
    </source>
</evidence>